<dbReference type="Proteomes" id="UP001150904">
    <property type="component" value="Unassembled WGS sequence"/>
</dbReference>
<keyword evidence="5" id="KW-0862">Zinc</keyword>
<dbReference type="SUPFAM" id="SSF57667">
    <property type="entry name" value="beta-beta-alpha zinc fingers"/>
    <property type="match status" value="1"/>
</dbReference>
<dbReference type="InterPro" id="IPR013087">
    <property type="entry name" value="Znf_C2H2_type"/>
</dbReference>
<accession>A0A9W9TE78</accession>
<dbReference type="PANTHER" id="PTHR40626:SF7">
    <property type="entry name" value="TRANSCRIPTION FACTOR, PUTATIVE (AFU_ORTHOLOGUE AFUA_1G04110)-RELATED"/>
    <property type="match status" value="1"/>
</dbReference>
<feature type="compositionally biased region" description="Polar residues" evidence="8">
    <location>
        <begin position="54"/>
        <end position="77"/>
    </location>
</feature>
<dbReference type="EMBL" id="JAPQKR010000004">
    <property type="protein sequence ID" value="KAJ5219184.1"/>
    <property type="molecule type" value="Genomic_DNA"/>
</dbReference>
<proteinExistence type="predicted"/>
<feature type="domain" description="C2H2-type" evidence="9">
    <location>
        <begin position="32"/>
        <end position="59"/>
    </location>
</feature>
<feature type="compositionally biased region" description="Low complexity" evidence="8">
    <location>
        <begin position="78"/>
        <end position="91"/>
    </location>
</feature>
<keyword evidence="11" id="KW-1185">Reference proteome</keyword>
<keyword evidence="4 7" id="KW-0863">Zinc-finger</keyword>
<keyword evidence="6" id="KW-0539">Nucleus</keyword>
<evidence type="ECO:0000313" key="11">
    <source>
        <dbReference type="Proteomes" id="UP001150904"/>
    </source>
</evidence>
<feature type="domain" description="C2H2-type" evidence="9">
    <location>
        <begin position="4"/>
        <end position="31"/>
    </location>
</feature>
<evidence type="ECO:0000256" key="5">
    <source>
        <dbReference type="ARBA" id="ARBA00022833"/>
    </source>
</evidence>
<evidence type="ECO:0000256" key="2">
    <source>
        <dbReference type="ARBA" id="ARBA00022723"/>
    </source>
</evidence>
<dbReference type="Pfam" id="PF04082">
    <property type="entry name" value="Fungal_trans"/>
    <property type="match status" value="1"/>
</dbReference>
<dbReference type="Gene3D" id="3.30.160.60">
    <property type="entry name" value="Classic Zinc Finger"/>
    <property type="match status" value="2"/>
</dbReference>
<dbReference type="PANTHER" id="PTHR40626">
    <property type="entry name" value="MIP31509P"/>
    <property type="match status" value="1"/>
</dbReference>
<evidence type="ECO:0000256" key="7">
    <source>
        <dbReference type="PROSITE-ProRule" id="PRU00042"/>
    </source>
</evidence>
<evidence type="ECO:0000256" key="3">
    <source>
        <dbReference type="ARBA" id="ARBA00022737"/>
    </source>
</evidence>
<reference evidence="10" key="1">
    <citation type="submission" date="2022-12" db="EMBL/GenBank/DDBJ databases">
        <authorList>
            <person name="Petersen C."/>
        </authorList>
    </citation>
    <scope>NUCLEOTIDE SEQUENCE</scope>
    <source>
        <strain evidence="10">IBT 15544</strain>
    </source>
</reference>
<organism evidence="10 11">
    <name type="scientific">Penicillium cinerascens</name>
    <dbReference type="NCBI Taxonomy" id="70096"/>
    <lineage>
        <taxon>Eukaryota</taxon>
        <taxon>Fungi</taxon>
        <taxon>Dikarya</taxon>
        <taxon>Ascomycota</taxon>
        <taxon>Pezizomycotina</taxon>
        <taxon>Eurotiomycetes</taxon>
        <taxon>Eurotiomycetidae</taxon>
        <taxon>Eurotiales</taxon>
        <taxon>Aspergillaceae</taxon>
        <taxon>Penicillium</taxon>
    </lineage>
</organism>
<evidence type="ECO:0000256" key="6">
    <source>
        <dbReference type="ARBA" id="ARBA00023242"/>
    </source>
</evidence>
<reference evidence="10" key="2">
    <citation type="journal article" date="2023" name="IMA Fungus">
        <title>Comparative genomic study of the Penicillium genus elucidates a diverse pangenome and 15 lateral gene transfer events.</title>
        <authorList>
            <person name="Petersen C."/>
            <person name="Sorensen T."/>
            <person name="Nielsen M.R."/>
            <person name="Sondergaard T.E."/>
            <person name="Sorensen J.L."/>
            <person name="Fitzpatrick D.A."/>
            <person name="Frisvad J.C."/>
            <person name="Nielsen K.L."/>
        </authorList>
    </citation>
    <scope>NUCLEOTIDE SEQUENCE</scope>
    <source>
        <strain evidence="10">IBT 15544</strain>
    </source>
</reference>
<dbReference type="AlphaFoldDB" id="A0A9W9TE78"/>
<dbReference type="GeneID" id="83175646"/>
<dbReference type="CDD" id="cd12148">
    <property type="entry name" value="fungal_TF_MHR"/>
    <property type="match status" value="1"/>
</dbReference>
<dbReference type="GO" id="GO:0000785">
    <property type="term" value="C:chromatin"/>
    <property type="evidence" value="ECO:0007669"/>
    <property type="project" value="TreeGrafter"/>
</dbReference>
<dbReference type="RefSeq" id="XP_058313757.1">
    <property type="nucleotide sequence ID" value="XM_058448346.1"/>
</dbReference>
<dbReference type="GO" id="GO:0000981">
    <property type="term" value="F:DNA-binding transcription factor activity, RNA polymerase II-specific"/>
    <property type="evidence" value="ECO:0007669"/>
    <property type="project" value="InterPro"/>
</dbReference>
<dbReference type="SMART" id="SM00355">
    <property type="entry name" value="ZnF_C2H2"/>
    <property type="match status" value="2"/>
</dbReference>
<dbReference type="FunFam" id="3.30.160.60:FF:000446">
    <property type="entry name" value="Zinc finger protein"/>
    <property type="match status" value="1"/>
</dbReference>
<dbReference type="GO" id="GO:0000978">
    <property type="term" value="F:RNA polymerase II cis-regulatory region sequence-specific DNA binding"/>
    <property type="evidence" value="ECO:0007669"/>
    <property type="project" value="InterPro"/>
</dbReference>
<feature type="compositionally biased region" description="Polar residues" evidence="8">
    <location>
        <begin position="329"/>
        <end position="338"/>
    </location>
</feature>
<dbReference type="InterPro" id="IPR036236">
    <property type="entry name" value="Znf_C2H2_sf"/>
</dbReference>
<dbReference type="GO" id="GO:0008270">
    <property type="term" value="F:zinc ion binding"/>
    <property type="evidence" value="ECO:0007669"/>
    <property type="project" value="UniProtKB-KW"/>
</dbReference>
<dbReference type="GO" id="GO:0006351">
    <property type="term" value="P:DNA-templated transcription"/>
    <property type="evidence" value="ECO:0007669"/>
    <property type="project" value="InterPro"/>
</dbReference>
<dbReference type="Pfam" id="PF00096">
    <property type="entry name" value="zf-C2H2"/>
    <property type="match status" value="1"/>
</dbReference>
<dbReference type="OrthoDB" id="10018191at2759"/>
<evidence type="ECO:0000256" key="1">
    <source>
        <dbReference type="ARBA" id="ARBA00004123"/>
    </source>
</evidence>
<feature type="region of interest" description="Disordered" evidence="8">
    <location>
        <begin position="47"/>
        <end position="120"/>
    </location>
</feature>
<dbReference type="InterPro" id="IPR051059">
    <property type="entry name" value="VerF-like"/>
</dbReference>
<name>A0A9W9TE78_9EURO</name>
<comment type="caution">
    <text evidence="10">The sequence shown here is derived from an EMBL/GenBank/DDBJ whole genome shotgun (WGS) entry which is preliminary data.</text>
</comment>
<evidence type="ECO:0000259" key="9">
    <source>
        <dbReference type="PROSITE" id="PS50157"/>
    </source>
</evidence>
<gene>
    <name evidence="10" type="ORF">N7498_001283</name>
</gene>
<feature type="compositionally biased region" description="Polar residues" evidence="8">
    <location>
        <begin position="95"/>
        <end position="111"/>
    </location>
</feature>
<protein>
    <recommendedName>
        <fullName evidence="9">C2H2-type domain-containing protein</fullName>
    </recommendedName>
</protein>
<evidence type="ECO:0000256" key="4">
    <source>
        <dbReference type="ARBA" id="ARBA00022771"/>
    </source>
</evidence>
<feature type="region of interest" description="Disordered" evidence="8">
    <location>
        <begin position="318"/>
        <end position="338"/>
    </location>
</feature>
<dbReference type="InterPro" id="IPR007219">
    <property type="entry name" value="XnlR_reg_dom"/>
</dbReference>
<dbReference type="PROSITE" id="PS00028">
    <property type="entry name" value="ZINC_FINGER_C2H2_1"/>
    <property type="match status" value="2"/>
</dbReference>
<evidence type="ECO:0000256" key="8">
    <source>
        <dbReference type="SAM" id="MobiDB-lite"/>
    </source>
</evidence>
<sequence length="852" mass="95091">MVLRKCTICDRKFKKTEHFKRHERSHTKERPYECNVCHKRFSRSDVLSRHAKGHNQSAGATTAARNDSIAGQAQSRRPSAVAGAPPMVAGPENGIQLQSTIPDPHQISSLPTPRDMTLSATGIPPSSLDFLADISAHHGRTEPDINSMLIDEQQHYFGWNEPTPTEQNAQRNSMGFENVPNDMLQLWLEPRTDTGSNHGSLDLMRDTHFPLMSESNMVVTPDQQNRHSVDGKSGGDNIPIERFTKVQRYWLAPPNHTGRLMNSLWRDIVYADVDNIFSLRFLHTPSDSGLLQGSRCGVDEDCRRRLQAAFGQTFAYPQMQSPRNDDASPATTGSTSAPFPNFPPAEILDMALDLYFRTFHPLVPFVHLPTFSAKKTRLPLLYVMSLIGMMLLGTKGTATFVSRNFTYVLEKVTADLARCTMGVETPASAMSIFATAFLFLNLAVLTGEKAHLEQCQMLYVNLMSITQRHGLFAATEGQILDMSLFEAVPDIDMRWKAWSKVESTKRVIIGLLLVDSWYSSLLSTSPIIVPESVQIIMPCSEALFRAHSPMRWTQLIRSGKRILMPTVLAPSENINIPTLEGPMDEFCIQAVLAMIQLRQSEAYHRLLSNRAGYPFAPCHTYAMDGRARCLPSLQSQVASNYGETMDRLNPNTLIMWHHMCMMLTADIQIFDFAAGRAGPAPARKALDDITEWSQTPAARRACLHAAHIYKAMTNRKASDHPTFHSVFSLFSAALVLGLYTFMVPNSAGTPSSVGSIELLDEIDWQQVGTEGFTSFMEPRGSQTFSPTDDPAANFIRNGATIYLRGVPFQGGYQSARRILLDYANLLKDSGKWSVKKFSYVLHIMSDVLMDVE</sequence>
<evidence type="ECO:0000313" key="10">
    <source>
        <dbReference type="EMBL" id="KAJ5219184.1"/>
    </source>
</evidence>
<dbReference type="GO" id="GO:0005634">
    <property type="term" value="C:nucleus"/>
    <property type="evidence" value="ECO:0007669"/>
    <property type="project" value="UniProtKB-SubCell"/>
</dbReference>
<keyword evidence="3" id="KW-0677">Repeat</keyword>
<comment type="subcellular location">
    <subcellularLocation>
        <location evidence="1">Nucleus</location>
    </subcellularLocation>
</comment>
<dbReference type="PROSITE" id="PS50157">
    <property type="entry name" value="ZINC_FINGER_C2H2_2"/>
    <property type="match status" value="2"/>
</dbReference>
<keyword evidence="2" id="KW-0479">Metal-binding</keyword>